<proteinExistence type="inferred from homology"/>
<evidence type="ECO:0000259" key="17">
    <source>
        <dbReference type="Pfam" id="PF08245"/>
    </source>
</evidence>
<dbReference type="SUPFAM" id="SSF53244">
    <property type="entry name" value="MurD-like peptide ligases, peptide-binding domain"/>
    <property type="match status" value="1"/>
</dbReference>
<evidence type="ECO:0000256" key="14">
    <source>
        <dbReference type="HAMAP-Rule" id="MF_00046"/>
    </source>
</evidence>
<name>A0A7L4YI45_9ACTN</name>
<dbReference type="InterPro" id="IPR004101">
    <property type="entry name" value="Mur_ligase_C"/>
</dbReference>
<dbReference type="InterPro" id="IPR013221">
    <property type="entry name" value="Mur_ligase_cen"/>
</dbReference>
<sequence>MSDPVLPAYAEPGVTRRPDELGAVHFIGIGGAGMSAIAHVMLALGVPVSGSDARESAVLAGLRAAGATCFVGHDAAHVGDQVQTVVVSSAIRESNPELQVALSRGLLILPRVQALASVMSQQRGVAVAGTHGKTSTTSMLVSALDACDADPSFAIGGALTVSGSGAHHGRGDVFAVEADESDGSFLLLEPYAGIITNIEADHLDNYGDFDGVLAAFERFTDTVRGDGFLVVCGDDEPTRDVAGRAAARGVRVISYGESAEADLRLSEISVGADGTTYRADGLGLEGMQVRTAATGHHMALNSAAVLATGIELGYAADCLASGLATFGGVGRRMELRGEAGGVRVFDDYAHHPTEVRAQLAAARAVAGEGRLVVAFQPHLFSRTKAFAREFGEALGLADAVVVMDVYAAREDPDPEVTGALISDQVPAGRPVVFEPQWSAAPARIVELAQPGDVVMTVGAGDVTDIGPLVLELLRAR</sequence>
<dbReference type="Gene3D" id="3.40.1190.10">
    <property type="entry name" value="Mur-like, catalytic domain"/>
    <property type="match status" value="1"/>
</dbReference>
<evidence type="ECO:0000256" key="3">
    <source>
        <dbReference type="ARBA" id="ARBA00012211"/>
    </source>
</evidence>
<keyword evidence="11 14" id="KW-0131">Cell cycle</keyword>
<dbReference type="OrthoDB" id="9804126at2"/>
<keyword evidence="12 14" id="KW-0961">Cell wall biogenesis/degradation</keyword>
<comment type="pathway">
    <text evidence="2 14">Cell wall biogenesis; peptidoglycan biosynthesis.</text>
</comment>
<dbReference type="SUPFAM" id="SSF53623">
    <property type="entry name" value="MurD-like peptide ligases, catalytic domain"/>
    <property type="match status" value="1"/>
</dbReference>
<dbReference type="Gene3D" id="3.90.190.20">
    <property type="entry name" value="Mur ligase, C-terminal domain"/>
    <property type="match status" value="1"/>
</dbReference>
<evidence type="ECO:0000259" key="15">
    <source>
        <dbReference type="Pfam" id="PF01225"/>
    </source>
</evidence>
<evidence type="ECO:0000256" key="1">
    <source>
        <dbReference type="ARBA" id="ARBA00004496"/>
    </source>
</evidence>
<dbReference type="Pfam" id="PF08245">
    <property type="entry name" value="Mur_ligase_M"/>
    <property type="match status" value="1"/>
</dbReference>
<dbReference type="Proteomes" id="UP000463857">
    <property type="component" value="Chromosome"/>
</dbReference>
<dbReference type="UniPathway" id="UPA00219"/>
<dbReference type="GO" id="GO:0009252">
    <property type="term" value="P:peptidoglycan biosynthetic process"/>
    <property type="evidence" value="ECO:0007669"/>
    <property type="project" value="UniProtKB-UniRule"/>
</dbReference>
<evidence type="ECO:0000256" key="13">
    <source>
        <dbReference type="ARBA" id="ARBA00047833"/>
    </source>
</evidence>
<keyword evidence="9 14" id="KW-0133">Cell shape</keyword>
<gene>
    <name evidence="14" type="primary">murC</name>
    <name evidence="18" type="ORF">EK0264_01770</name>
</gene>
<dbReference type="SUPFAM" id="SSF51984">
    <property type="entry name" value="MurCD N-terminal domain"/>
    <property type="match status" value="1"/>
</dbReference>
<dbReference type="Pfam" id="PF01225">
    <property type="entry name" value="Mur_ligase"/>
    <property type="match status" value="1"/>
</dbReference>
<evidence type="ECO:0000256" key="4">
    <source>
        <dbReference type="ARBA" id="ARBA00022490"/>
    </source>
</evidence>
<evidence type="ECO:0000256" key="5">
    <source>
        <dbReference type="ARBA" id="ARBA00022598"/>
    </source>
</evidence>
<dbReference type="InterPro" id="IPR036565">
    <property type="entry name" value="Mur-like_cat_sf"/>
</dbReference>
<dbReference type="InParanoid" id="A0A7L4YI45"/>
<dbReference type="InterPro" id="IPR050061">
    <property type="entry name" value="MurCDEF_pg_biosynth"/>
</dbReference>
<evidence type="ECO:0000313" key="19">
    <source>
        <dbReference type="Proteomes" id="UP000463857"/>
    </source>
</evidence>
<protein>
    <recommendedName>
        <fullName evidence="3 14">UDP-N-acetylmuramate--L-alanine ligase</fullName>
        <ecNumber evidence="3 14">6.3.2.8</ecNumber>
    </recommendedName>
    <alternativeName>
        <fullName evidence="14">UDP-N-acetylmuramoyl-L-alanine synthetase</fullName>
    </alternativeName>
</protein>
<dbReference type="Gene3D" id="3.40.50.720">
    <property type="entry name" value="NAD(P)-binding Rossmann-like Domain"/>
    <property type="match status" value="1"/>
</dbReference>
<evidence type="ECO:0000256" key="7">
    <source>
        <dbReference type="ARBA" id="ARBA00022741"/>
    </source>
</evidence>
<dbReference type="PANTHER" id="PTHR43445">
    <property type="entry name" value="UDP-N-ACETYLMURAMATE--L-ALANINE LIGASE-RELATED"/>
    <property type="match status" value="1"/>
</dbReference>
<dbReference type="Pfam" id="PF02875">
    <property type="entry name" value="Mur_ligase_C"/>
    <property type="match status" value="1"/>
</dbReference>
<dbReference type="PANTHER" id="PTHR43445:SF3">
    <property type="entry name" value="UDP-N-ACETYLMURAMATE--L-ALANINE LIGASE"/>
    <property type="match status" value="1"/>
</dbReference>
<dbReference type="GO" id="GO:0008360">
    <property type="term" value="P:regulation of cell shape"/>
    <property type="evidence" value="ECO:0007669"/>
    <property type="project" value="UniProtKB-KW"/>
</dbReference>
<keyword evidence="5 14" id="KW-0436">Ligase</keyword>
<dbReference type="NCBIfam" id="TIGR01082">
    <property type="entry name" value="murC"/>
    <property type="match status" value="1"/>
</dbReference>
<dbReference type="EMBL" id="CP047156">
    <property type="protein sequence ID" value="QHB99140.1"/>
    <property type="molecule type" value="Genomic_DNA"/>
</dbReference>
<evidence type="ECO:0000256" key="8">
    <source>
        <dbReference type="ARBA" id="ARBA00022840"/>
    </source>
</evidence>
<dbReference type="FunCoup" id="A0A7L4YI45">
    <property type="interactions" value="52"/>
</dbReference>
<dbReference type="GO" id="GO:0008763">
    <property type="term" value="F:UDP-N-acetylmuramate-L-alanine ligase activity"/>
    <property type="evidence" value="ECO:0007669"/>
    <property type="project" value="UniProtKB-UniRule"/>
</dbReference>
<comment type="catalytic activity">
    <reaction evidence="13 14">
        <text>UDP-N-acetyl-alpha-D-muramate + L-alanine + ATP = UDP-N-acetyl-alpha-D-muramoyl-L-alanine + ADP + phosphate + H(+)</text>
        <dbReference type="Rhea" id="RHEA:23372"/>
        <dbReference type="ChEBI" id="CHEBI:15378"/>
        <dbReference type="ChEBI" id="CHEBI:30616"/>
        <dbReference type="ChEBI" id="CHEBI:43474"/>
        <dbReference type="ChEBI" id="CHEBI:57972"/>
        <dbReference type="ChEBI" id="CHEBI:70757"/>
        <dbReference type="ChEBI" id="CHEBI:83898"/>
        <dbReference type="ChEBI" id="CHEBI:456216"/>
        <dbReference type="EC" id="6.3.2.8"/>
    </reaction>
</comment>
<feature type="domain" description="Mur ligase C-terminal" evidence="16">
    <location>
        <begin position="331"/>
        <end position="460"/>
    </location>
</feature>
<dbReference type="KEGG" id="eke:EK0264_01770"/>
<dbReference type="InterPro" id="IPR036615">
    <property type="entry name" value="Mur_ligase_C_dom_sf"/>
</dbReference>
<dbReference type="InterPro" id="IPR000713">
    <property type="entry name" value="Mur_ligase_N"/>
</dbReference>
<evidence type="ECO:0000256" key="9">
    <source>
        <dbReference type="ARBA" id="ARBA00022960"/>
    </source>
</evidence>
<organism evidence="18 19">
    <name type="scientific">Epidermidibacterium keratini</name>
    <dbReference type="NCBI Taxonomy" id="1891644"/>
    <lineage>
        <taxon>Bacteria</taxon>
        <taxon>Bacillati</taxon>
        <taxon>Actinomycetota</taxon>
        <taxon>Actinomycetes</taxon>
        <taxon>Sporichthyales</taxon>
        <taxon>Sporichthyaceae</taxon>
        <taxon>Epidermidibacterium</taxon>
    </lineage>
</organism>
<dbReference type="GO" id="GO:0051301">
    <property type="term" value="P:cell division"/>
    <property type="evidence" value="ECO:0007669"/>
    <property type="project" value="UniProtKB-KW"/>
</dbReference>
<keyword evidence="10 14" id="KW-0573">Peptidoglycan synthesis</keyword>
<evidence type="ECO:0000259" key="16">
    <source>
        <dbReference type="Pfam" id="PF02875"/>
    </source>
</evidence>
<comment type="similarity">
    <text evidence="14">Belongs to the MurCDEF family.</text>
</comment>
<feature type="domain" description="Mur ligase central" evidence="17">
    <location>
        <begin position="127"/>
        <end position="308"/>
    </location>
</feature>
<reference evidence="18 19" key="1">
    <citation type="journal article" date="2018" name="Int. J. Syst. Evol. Microbiol.">
        <title>Epidermidibacterium keratini gen. nov., sp. nov., a member of the family Sporichthyaceae, isolated from keratin epidermis.</title>
        <authorList>
            <person name="Lee D.G."/>
            <person name="Trujillo M.E."/>
            <person name="Kang S."/>
            <person name="Nam J.J."/>
            <person name="Kim Y.J."/>
        </authorList>
    </citation>
    <scope>NUCLEOTIDE SEQUENCE [LARGE SCALE GENOMIC DNA]</scope>
    <source>
        <strain evidence="18 19">EPI-7</strain>
    </source>
</reference>
<dbReference type="AlphaFoldDB" id="A0A7L4YI45"/>
<evidence type="ECO:0000313" key="18">
    <source>
        <dbReference type="EMBL" id="QHB99140.1"/>
    </source>
</evidence>
<keyword evidence="8 14" id="KW-0067">ATP-binding</keyword>
<comment type="subcellular location">
    <subcellularLocation>
        <location evidence="1 14">Cytoplasm</location>
    </subcellularLocation>
</comment>
<comment type="function">
    <text evidence="14">Cell wall formation.</text>
</comment>
<evidence type="ECO:0000256" key="12">
    <source>
        <dbReference type="ARBA" id="ARBA00023316"/>
    </source>
</evidence>
<dbReference type="EC" id="6.3.2.8" evidence="3 14"/>
<evidence type="ECO:0000256" key="10">
    <source>
        <dbReference type="ARBA" id="ARBA00022984"/>
    </source>
</evidence>
<dbReference type="GO" id="GO:0005524">
    <property type="term" value="F:ATP binding"/>
    <property type="evidence" value="ECO:0007669"/>
    <property type="project" value="UniProtKB-UniRule"/>
</dbReference>
<evidence type="ECO:0000256" key="2">
    <source>
        <dbReference type="ARBA" id="ARBA00004752"/>
    </source>
</evidence>
<feature type="binding site" evidence="14">
    <location>
        <begin position="129"/>
        <end position="135"/>
    </location>
    <ligand>
        <name>ATP</name>
        <dbReference type="ChEBI" id="CHEBI:30616"/>
    </ligand>
</feature>
<keyword evidence="19" id="KW-1185">Reference proteome</keyword>
<evidence type="ECO:0000256" key="6">
    <source>
        <dbReference type="ARBA" id="ARBA00022618"/>
    </source>
</evidence>
<dbReference type="InterPro" id="IPR005758">
    <property type="entry name" value="UDP-N-AcMur_Ala_ligase_MurC"/>
</dbReference>
<dbReference type="GO" id="GO:0005737">
    <property type="term" value="C:cytoplasm"/>
    <property type="evidence" value="ECO:0007669"/>
    <property type="project" value="UniProtKB-SubCell"/>
</dbReference>
<keyword evidence="6 14" id="KW-0132">Cell division</keyword>
<dbReference type="HAMAP" id="MF_00046">
    <property type="entry name" value="MurC"/>
    <property type="match status" value="1"/>
</dbReference>
<dbReference type="RefSeq" id="WP_159542324.1">
    <property type="nucleotide sequence ID" value="NZ_CP047156.1"/>
</dbReference>
<accession>A0A7L4YI45</accession>
<keyword evidence="4 14" id="KW-0963">Cytoplasm</keyword>
<evidence type="ECO:0000256" key="11">
    <source>
        <dbReference type="ARBA" id="ARBA00023306"/>
    </source>
</evidence>
<dbReference type="GO" id="GO:0071555">
    <property type="term" value="P:cell wall organization"/>
    <property type="evidence" value="ECO:0007669"/>
    <property type="project" value="UniProtKB-KW"/>
</dbReference>
<keyword evidence="7 14" id="KW-0547">Nucleotide-binding</keyword>
<feature type="domain" description="Mur ligase N-terminal catalytic" evidence="15">
    <location>
        <begin position="24"/>
        <end position="122"/>
    </location>
</feature>